<reference evidence="2 3" key="1">
    <citation type="submission" date="2020-08" db="EMBL/GenBank/DDBJ databases">
        <title>Bridging the membrane lipid divide: bacteria of the FCB group superphylum have the potential to synthesize archaeal ether lipids.</title>
        <authorList>
            <person name="Villanueva L."/>
            <person name="Von Meijenfeldt F.A.B."/>
            <person name="Westbye A.B."/>
            <person name="Yadav S."/>
            <person name="Hopmans E.C."/>
            <person name="Dutilh B.E."/>
            <person name="Sinninghe Damste J.S."/>
        </authorList>
    </citation>
    <scope>NUCLEOTIDE SEQUENCE [LARGE SCALE GENOMIC DNA]</scope>
    <source>
        <strain evidence="2">NIOZ-UU27</strain>
    </source>
</reference>
<gene>
    <name evidence="2" type="ORF">H8E19_13100</name>
</gene>
<dbReference type="EMBL" id="JACNJD010000274">
    <property type="protein sequence ID" value="MBC8178336.1"/>
    <property type="molecule type" value="Genomic_DNA"/>
</dbReference>
<dbReference type="AlphaFoldDB" id="A0A8J6N1Y2"/>
<name>A0A8J6N1Y2_9DELT</name>
<comment type="caution">
    <text evidence="2">The sequence shown here is derived from an EMBL/GenBank/DDBJ whole genome shotgun (WGS) entry which is preliminary data.</text>
</comment>
<dbReference type="Proteomes" id="UP000650524">
    <property type="component" value="Unassembled WGS sequence"/>
</dbReference>
<evidence type="ECO:0000313" key="3">
    <source>
        <dbReference type="Proteomes" id="UP000650524"/>
    </source>
</evidence>
<sequence>MSLIDLFNSDEIKVETWDDCKDKFKQFAEQHRALNQQNDGNASELLFRGLPNSCYELTTTLDRDVSGKRISIEDYHEAIKMILPEVETLTGRLWKMPSYQEVDGWLANSGFFEKSDFPGYDYMVYLRHHGFPSPLLDWTTSPFIAAFFALKEICANAHHVAIHIYLADTGDNGGGKSHEGPHPQIVNLGRYARSHARHFLQQSRYTLCTRVEDGTRYFARHHDVISERTPRQDLHCKIIIPCSQRLRALKELDSLNINAFSLMGSEESLMHTMALREFHFRDWRL</sequence>
<dbReference type="SMART" id="SM00901">
    <property type="entry name" value="FRG"/>
    <property type="match status" value="1"/>
</dbReference>
<feature type="domain" description="FRG" evidence="1">
    <location>
        <begin position="41"/>
        <end position="161"/>
    </location>
</feature>
<protein>
    <submittedName>
        <fullName evidence="2">FRG domain-containing protein</fullName>
    </submittedName>
</protein>
<organism evidence="2 3">
    <name type="scientific">Candidatus Desulfacyla euxinica</name>
    <dbReference type="NCBI Taxonomy" id="2841693"/>
    <lineage>
        <taxon>Bacteria</taxon>
        <taxon>Deltaproteobacteria</taxon>
        <taxon>Candidatus Desulfacyla</taxon>
    </lineage>
</organism>
<dbReference type="Pfam" id="PF08867">
    <property type="entry name" value="FRG"/>
    <property type="match status" value="1"/>
</dbReference>
<proteinExistence type="predicted"/>
<accession>A0A8J6N1Y2</accession>
<dbReference type="InterPro" id="IPR014966">
    <property type="entry name" value="FRG-dom"/>
</dbReference>
<evidence type="ECO:0000259" key="1">
    <source>
        <dbReference type="SMART" id="SM00901"/>
    </source>
</evidence>
<evidence type="ECO:0000313" key="2">
    <source>
        <dbReference type="EMBL" id="MBC8178336.1"/>
    </source>
</evidence>